<sequence length="103" mass="10923">MTEPCFVITACQIQPAPAESGKAVPGCAPDRALINGNSMIIGQLGEVLAGPMIGVSGLLTAKIDTDELVHARYDFDVSGHYSRLDVFSLTVGERPKPGVTFYK</sequence>
<dbReference type="Proteomes" id="UP000264980">
    <property type="component" value="Chromosome"/>
</dbReference>
<gene>
    <name evidence="1" type="ORF">AV903_20965</name>
</gene>
<protein>
    <submittedName>
        <fullName evidence="1">Uncharacterized protein</fullName>
    </submittedName>
</protein>
<dbReference type="AlphaFoldDB" id="A0A345CWW2"/>
<name>A0A345CWW2_9GAMM</name>
<dbReference type="Gene3D" id="3.60.110.10">
    <property type="entry name" value="Carbon-nitrogen hydrolase"/>
    <property type="match status" value="1"/>
</dbReference>
<evidence type="ECO:0000313" key="2">
    <source>
        <dbReference type="Proteomes" id="UP000264980"/>
    </source>
</evidence>
<evidence type="ECO:0000313" key="1">
    <source>
        <dbReference type="EMBL" id="AXF77929.1"/>
    </source>
</evidence>
<reference evidence="1 2" key="1">
    <citation type="submission" date="2016-01" db="EMBL/GenBank/DDBJ databases">
        <authorList>
            <person name="Oliw E.H."/>
        </authorList>
    </citation>
    <scope>NUCLEOTIDE SEQUENCE [LARGE SCALE GENOMIC DNA]</scope>
    <source>
        <strain evidence="1 2">MDcuke</strain>
    </source>
</reference>
<dbReference type="EMBL" id="CP013970">
    <property type="protein sequence ID" value="AXF77929.1"/>
    <property type="molecule type" value="Genomic_DNA"/>
</dbReference>
<dbReference type="GO" id="GO:0003824">
    <property type="term" value="F:catalytic activity"/>
    <property type="evidence" value="ECO:0007669"/>
    <property type="project" value="InterPro"/>
</dbReference>
<proteinExistence type="predicted"/>
<accession>A0A345CWW2</accession>
<organism evidence="1 2">
    <name type="scientific">Erwinia tracheiphila</name>
    <dbReference type="NCBI Taxonomy" id="65700"/>
    <lineage>
        <taxon>Bacteria</taxon>
        <taxon>Pseudomonadati</taxon>
        <taxon>Pseudomonadota</taxon>
        <taxon>Gammaproteobacteria</taxon>
        <taxon>Enterobacterales</taxon>
        <taxon>Erwiniaceae</taxon>
        <taxon>Erwinia</taxon>
    </lineage>
</organism>
<dbReference type="SUPFAM" id="SSF56317">
    <property type="entry name" value="Carbon-nitrogen hydrolase"/>
    <property type="match status" value="1"/>
</dbReference>
<dbReference type="PANTHER" id="PTHR46044:SF1">
    <property type="entry name" value="CN HYDROLASE DOMAIN-CONTAINING PROTEIN"/>
    <property type="match status" value="1"/>
</dbReference>
<dbReference type="InterPro" id="IPR036526">
    <property type="entry name" value="C-N_Hydrolase_sf"/>
</dbReference>
<dbReference type="PANTHER" id="PTHR46044">
    <property type="entry name" value="NITRILASE"/>
    <property type="match status" value="1"/>
</dbReference>
<dbReference type="InterPro" id="IPR044149">
    <property type="entry name" value="Nitrilases_CHs"/>
</dbReference>